<protein>
    <submittedName>
        <fullName evidence="1">Uncharacterized protein</fullName>
    </submittedName>
</protein>
<organism evidence="1 2">
    <name type="scientific">Antrodiella citrinella</name>
    <dbReference type="NCBI Taxonomy" id="2447956"/>
    <lineage>
        <taxon>Eukaryota</taxon>
        <taxon>Fungi</taxon>
        <taxon>Dikarya</taxon>
        <taxon>Basidiomycota</taxon>
        <taxon>Agaricomycotina</taxon>
        <taxon>Agaricomycetes</taxon>
        <taxon>Polyporales</taxon>
        <taxon>Steccherinaceae</taxon>
        <taxon>Antrodiella</taxon>
    </lineage>
</organism>
<comment type="caution">
    <text evidence="1">The sequence shown here is derived from an EMBL/GenBank/DDBJ whole genome shotgun (WGS) entry which is preliminary data.</text>
</comment>
<name>A0A4S4N4P2_9APHY</name>
<evidence type="ECO:0000313" key="2">
    <source>
        <dbReference type="Proteomes" id="UP000308730"/>
    </source>
</evidence>
<reference evidence="1 2" key="1">
    <citation type="submission" date="2019-02" db="EMBL/GenBank/DDBJ databases">
        <title>Genome sequencing of the rare red list fungi Antrodiella citrinella (Flaviporus citrinellus).</title>
        <authorList>
            <person name="Buettner E."/>
            <person name="Kellner H."/>
        </authorList>
    </citation>
    <scope>NUCLEOTIDE SEQUENCE [LARGE SCALE GENOMIC DNA]</scope>
    <source>
        <strain evidence="1 2">DSM 108506</strain>
    </source>
</reference>
<dbReference type="AlphaFoldDB" id="A0A4S4N4P2"/>
<dbReference type="EMBL" id="SGPM01000001">
    <property type="protein sequence ID" value="THH34026.1"/>
    <property type="molecule type" value="Genomic_DNA"/>
</dbReference>
<evidence type="ECO:0000313" key="1">
    <source>
        <dbReference type="EMBL" id="THH34026.1"/>
    </source>
</evidence>
<dbReference type="OrthoDB" id="2497682at2759"/>
<proteinExistence type="predicted"/>
<sequence>MPSPVRTLFVAFQLAALAAFLIFGATLTVVPVLASPIPMPIPSALDFSAPGSVHNTSDPDLANESTLDARNYDPTALSFSRRQNTAIGNVNLLNTYFGAMEQHAQNFNKLTRQAQTASASGSSFPQQCAYELTGFQTQLASFQSLVAQMGSDKGLANYDKNNAVETLLKNVVNANKDMLSDVDAMVYELPIVGSTLGPIVYEIKCILDELLDAVENLTDQILNTIAPMLSPVIEMAATAACKNGITALGICLEL</sequence>
<gene>
    <name evidence="1" type="ORF">EUX98_g83</name>
</gene>
<dbReference type="Proteomes" id="UP000308730">
    <property type="component" value="Unassembled WGS sequence"/>
</dbReference>
<accession>A0A4S4N4P2</accession>
<keyword evidence="2" id="KW-1185">Reference proteome</keyword>